<dbReference type="HOGENOM" id="CLU_076645_1_1_0"/>
<dbReference type="OrthoDB" id="9796999at2"/>
<dbReference type="Pfam" id="PF13376">
    <property type="entry name" value="OmdA"/>
    <property type="match status" value="1"/>
</dbReference>
<dbReference type="EMBL" id="CP000473">
    <property type="protein sequence ID" value="ABJ86292.1"/>
    <property type="molecule type" value="Genomic_DNA"/>
</dbReference>
<dbReference type="eggNOG" id="COG4430">
    <property type="taxonomic scope" value="Bacteria"/>
</dbReference>
<dbReference type="STRING" id="234267.Acid_5343"/>
<sequence length="195" mass="21938">MPSRSTEAPQARLFKSKREWSAWLEKNHAASSGLWLRTAKKGSPLKSVSYQEALEVALCYGWIDGQKRPENDESWLQRFCPRSARSVWSKINREKALALIASGEMKPAGLAAIEDARSNGRWESAYDSPGNATVPADLQAALDASPKAAAFFKTLNRANSYAILWRIQTVKKPETRARKIEQFVAMLERHEKLHP</sequence>
<dbReference type="KEGG" id="sus:Acid_5343"/>
<evidence type="ECO:0008006" key="2">
    <source>
        <dbReference type="Google" id="ProtNLM"/>
    </source>
</evidence>
<proteinExistence type="predicted"/>
<dbReference type="AlphaFoldDB" id="Q01VM3"/>
<reference evidence="1" key="1">
    <citation type="submission" date="2006-10" db="EMBL/GenBank/DDBJ databases">
        <title>Complete sequence of Solibacter usitatus Ellin6076.</title>
        <authorList>
            <consortium name="US DOE Joint Genome Institute"/>
            <person name="Copeland A."/>
            <person name="Lucas S."/>
            <person name="Lapidus A."/>
            <person name="Barry K."/>
            <person name="Detter J.C."/>
            <person name="Glavina del Rio T."/>
            <person name="Hammon N."/>
            <person name="Israni S."/>
            <person name="Dalin E."/>
            <person name="Tice H."/>
            <person name="Pitluck S."/>
            <person name="Thompson L.S."/>
            <person name="Brettin T."/>
            <person name="Bruce D."/>
            <person name="Han C."/>
            <person name="Tapia R."/>
            <person name="Gilna P."/>
            <person name="Schmutz J."/>
            <person name="Larimer F."/>
            <person name="Land M."/>
            <person name="Hauser L."/>
            <person name="Kyrpides N."/>
            <person name="Mikhailova N."/>
            <person name="Janssen P.H."/>
            <person name="Kuske C.R."/>
            <person name="Richardson P."/>
        </authorList>
    </citation>
    <scope>NUCLEOTIDE SEQUENCE</scope>
    <source>
        <strain evidence="1">Ellin6076</strain>
    </source>
</reference>
<organism evidence="1">
    <name type="scientific">Solibacter usitatus (strain Ellin6076)</name>
    <dbReference type="NCBI Taxonomy" id="234267"/>
    <lineage>
        <taxon>Bacteria</taxon>
        <taxon>Pseudomonadati</taxon>
        <taxon>Acidobacteriota</taxon>
        <taxon>Terriglobia</taxon>
        <taxon>Bryobacterales</taxon>
        <taxon>Solibacteraceae</taxon>
        <taxon>Candidatus Solibacter</taxon>
    </lineage>
</organism>
<name>Q01VM3_SOLUE</name>
<protein>
    <recommendedName>
        <fullName evidence="2">Bacteriocin-protection protein</fullName>
    </recommendedName>
</protein>
<accession>Q01VM3</accession>
<dbReference type="InParanoid" id="Q01VM3"/>
<gene>
    <name evidence="1" type="ordered locus">Acid_5343</name>
</gene>
<evidence type="ECO:0000313" key="1">
    <source>
        <dbReference type="EMBL" id="ABJ86292.1"/>
    </source>
</evidence>